<sequence>MCSFSDCFCKYVKINDPITCTSHCVLWFTVDDMLLFEKTLFGVVYIPPENSHYSDIDMFREIEKVIVDTNLQVCMLGDFNAHTKNANEYVNIDNHILNACNITNDDQVLINKLYILEEYNVSPVRFSQDNCKINRYGKRLLDLCKSTQLFSVNGRCGSDRGIGHTTCNNSVIDYVIVSPEFFRSVIDFTVLAFDPILSDVHKPVCLHLCSNIRPNCTISDTDINDSDIVITCEDVLRSIDTQNTDIVTINNIVEHCNSIIKDAAEHADMFVKCTSNAQKKCNKKYSHCKKYFNSVCYVKRKAYRRSKKYHYRVRSVVYHKNMVCKSKEYKKILQKQFSEYQRAFVTKLRGLRTSDPKSYWSLLNRGCDKGKATQQKVTMNVYFYHFKNLNKDENDVDIVLPENITEYNTVINEPISEKEVVDAIRSLKNDKACSKDMILNEFLKHAANKLLPVYVKKFTIVFESGIVLETWSRKEQELSPFNYGLVVNSSDEKIIKSV</sequence>
<evidence type="ECO:0000313" key="1">
    <source>
        <dbReference type="EMBL" id="CAC5365638.1"/>
    </source>
</evidence>
<proteinExistence type="predicted"/>
<dbReference type="EMBL" id="CACVKT020001149">
    <property type="protein sequence ID" value="CAC5365638.1"/>
    <property type="molecule type" value="Genomic_DNA"/>
</dbReference>
<evidence type="ECO:0000313" key="2">
    <source>
        <dbReference type="Proteomes" id="UP000507470"/>
    </source>
</evidence>
<organism evidence="1 2">
    <name type="scientific">Mytilus coruscus</name>
    <name type="common">Sea mussel</name>
    <dbReference type="NCBI Taxonomy" id="42192"/>
    <lineage>
        <taxon>Eukaryota</taxon>
        <taxon>Metazoa</taxon>
        <taxon>Spiralia</taxon>
        <taxon>Lophotrochozoa</taxon>
        <taxon>Mollusca</taxon>
        <taxon>Bivalvia</taxon>
        <taxon>Autobranchia</taxon>
        <taxon>Pteriomorphia</taxon>
        <taxon>Mytilida</taxon>
        <taxon>Mytiloidea</taxon>
        <taxon>Mytilidae</taxon>
        <taxon>Mytilinae</taxon>
        <taxon>Mytilus</taxon>
    </lineage>
</organism>
<reference evidence="1 2" key="1">
    <citation type="submission" date="2020-06" db="EMBL/GenBank/DDBJ databases">
        <authorList>
            <person name="Li R."/>
            <person name="Bekaert M."/>
        </authorList>
    </citation>
    <scope>NUCLEOTIDE SEQUENCE [LARGE SCALE GENOMIC DNA]</scope>
    <source>
        <strain evidence="2">wild</strain>
    </source>
</reference>
<dbReference type="InterPro" id="IPR036691">
    <property type="entry name" value="Endo/exonu/phosph_ase_sf"/>
</dbReference>
<accession>A0A6J8ABJ1</accession>
<dbReference type="Proteomes" id="UP000507470">
    <property type="component" value="Unassembled WGS sequence"/>
</dbReference>
<dbReference type="Gene3D" id="3.60.10.10">
    <property type="entry name" value="Endonuclease/exonuclease/phosphatase"/>
    <property type="match status" value="1"/>
</dbReference>
<name>A0A6J8ABJ1_MYTCO</name>
<protein>
    <recommendedName>
        <fullName evidence="3">Endonuclease/exonuclease/phosphatase domain-containing protein</fullName>
    </recommendedName>
</protein>
<dbReference type="AlphaFoldDB" id="A0A6J8ABJ1"/>
<keyword evidence="2" id="KW-1185">Reference proteome</keyword>
<gene>
    <name evidence="1" type="ORF">MCOR_6234</name>
</gene>
<dbReference type="OrthoDB" id="6111901at2759"/>
<dbReference type="SUPFAM" id="SSF56219">
    <property type="entry name" value="DNase I-like"/>
    <property type="match status" value="1"/>
</dbReference>
<evidence type="ECO:0008006" key="3">
    <source>
        <dbReference type="Google" id="ProtNLM"/>
    </source>
</evidence>